<dbReference type="Pfam" id="PF11739">
    <property type="entry name" value="YdbH-like"/>
    <property type="match status" value="1"/>
</dbReference>
<organism evidence="1 2">
    <name type="scientific">Desulfofustis glycolicus DSM 9705</name>
    <dbReference type="NCBI Taxonomy" id="1121409"/>
    <lineage>
        <taxon>Bacteria</taxon>
        <taxon>Pseudomonadati</taxon>
        <taxon>Thermodesulfobacteriota</taxon>
        <taxon>Desulfobulbia</taxon>
        <taxon>Desulfobulbales</taxon>
        <taxon>Desulfocapsaceae</taxon>
        <taxon>Desulfofustis</taxon>
    </lineage>
</organism>
<dbReference type="RefSeq" id="WP_143165919.1">
    <property type="nucleotide sequence ID" value="NZ_FQXS01000005.1"/>
</dbReference>
<dbReference type="InterPro" id="IPR021730">
    <property type="entry name" value="YdbH"/>
</dbReference>
<protein>
    <submittedName>
        <fullName evidence="1">Dicarboxylate transport</fullName>
    </submittedName>
</protein>
<accession>A0A1M5UHA1</accession>
<name>A0A1M5UHA1_9BACT</name>
<sequence length="852" mass="91474">MSKLLRRLAAALALAAVAVALLFLLLPFALNTWLLPALLDDLPDSERILSVNRLTPFSASGTLHLGEPEKPGIAVPRLVLTFSPLELLKKRLRSMTIDHAVLHLYRSDDRIIIPGLSSAGTVKDSRSTVAPLALPLIVDHLIIKQCSLVLHENGRTPLRLSVSADLTISSTRDGNATYRLETAAGRFALADLILARGTADLSAVDDGYLLSLDLEHAEGEVPARFVPPSLQGSRLGPVNATLSLALAEDLRSSTALDLRASFTQPSLTVGPLKVTGAEESGTVRLSVNGTPSALYYELSPLLLSSPALRLAATPRGSLSVGQDGITLTGEVDMVATRAAERLASTVSWRGSRQSDGSWQLAIDGRAGDQKPLTIPGVPATITVPAANLHADLTGRPHHLSARIDLELPQIELIHDAITTNLSGTTVRLLVEHRDDETSGDLHGAVNRVLLPGQAMELGGLELKLPYILAPPDTTGDEVPRAGSLAIGSISRQDTLLGDFSATLHQRSARIDLDGALQAAFPPRPRLYLTGSVRPAAGTFELSWQLPSTAVDAALLPNIAGIPKQLGFTGTLTADGSLQRHAGRLGGLLTASLRDGTLTQDERRLNISDLDCSLTLPHLPEIRSAPSQRCTAARIDIGNLHFGAADISYRLEDLRTLFIEKSRVDWCRGTLESSSVRLSTINPEIDTVLYSSRINFAELLNQFGFDQTEGDGALNGKLPVKWSGDQLHIDDGFLFSTPGAGGIVQFTNTDLLRQGIGTVQQAGSLGYSLKALEDFAYNWSRLSFNSFGDELLLTMELDGRPRTPLPYAFKNGALVEAQQGKLDYPIRLDINLRLPLAELLRVGYDVKSIMGNK</sequence>
<dbReference type="Proteomes" id="UP000184139">
    <property type="component" value="Unassembled WGS sequence"/>
</dbReference>
<keyword evidence="2" id="KW-1185">Reference proteome</keyword>
<dbReference type="AlphaFoldDB" id="A0A1M5UHA1"/>
<evidence type="ECO:0000313" key="2">
    <source>
        <dbReference type="Proteomes" id="UP000184139"/>
    </source>
</evidence>
<dbReference type="EMBL" id="FQXS01000005">
    <property type="protein sequence ID" value="SHH62394.1"/>
    <property type="molecule type" value="Genomic_DNA"/>
</dbReference>
<dbReference type="STRING" id="1121409.SAMN02745124_01161"/>
<proteinExistence type="predicted"/>
<gene>
    <name evidence="1" type="ORF">SAMN02745124_01161</name>
</gene>
<dbReference type="OrthoDB" id="5429826at2"/>
<evidence type="ECO:0000313" key="1">
    <source>
        <dbReference type="EMBL" id="SHH62394.1"/>
    </source>
</evidence>
<reference evidence="1 2" key="1">
    <citation type="submission" date="2016-11" db="EMBL/GenBank/DDBJ databases">
        <authorList>
            <person name="Jaros S."/>
            <person name="Januszkiewicz K."/>
            <person name="Wedrychowicz H."/>
        </authorList>
    </citation>
    <scope>NUCLEOTIDE SEQUENCE [LARGE SCALE GENOMIC DNA]</scope>
    <source>
        <strain evidence="1 2">DSM 9705</strain>
    </source>
</reference>